<keyword evidence="6" id="KW-1185">Reference proteome</keyword>
<protein>
    <submittedName>
        <fullName evidence="5">1-acyl-sn-glycerol-3-phosphate acyltransferase</fullName>
    </submittedName>
</protein>
<dbReference type="RefSeq" id="WP_377178971.1">
    <property type="nucleotide sequence ID" value="NZ_JBHTMY010000003.1"/>
</dbReference>
<name>A0ABW3Y3X0_9FLAO</name>
<dbReference type="SMART" id="SM00563">
    <property type="entry name" value="PlsC"/>
    <property type="match status" value="1"/>
</dbReference>
<proteinExistence type="predicted"/>
<organism evidence="5 6">
    <name type="scientific">Namhaeicola litoreus</name>
    <dbReference type="NCBI Taxonomy" id="1052145"/>
    <lineage>
        <taxon>Bacteria</taxon>
        <taxon>Pseudomonadati</taxon>
        <taxon>Bacteroidota</taxon>
        <taxon>Flavobacteriia</taxon>
        <taxon>Flavobacteriales</taxon>
        <taxon>Flavobacteriaceae</taxon>
        <taxon>Namhaeicola</taxon>
    </lineage>
</organism>
<accession>A0ABW3Y3X0</accession>
<keyword evidence="2" id="KW-0808">Transferase</keyword>
<dbReference type="Proteomes" id="UP001597201">
    <property type="component" value="Unassembled WGS sequence"/>
</dbReference>
<comment type="pathway">
    <text evidence="1">Lipid metabolism.</text>
</comment>
<feature type="domain" description="Phospholipid/glycerol acyltransferase" evidence="4">
    <location>
        <begin position="29"/>
        <end position="141"/>
    </location>
</feature>
<dbReference type="SUPFAM" id="SSF69593">
    <property type="entry name" value="Glycerol-3-phosphate (1)-acyltransferase"/>
    <property type="match status" value="1"/>
</dbReference>
<evidence type="ECO:0000256" key="1">
    <source>
        <dbReference type="ARBA" id="ARBA00005189"/>
    </source>
</evidence>
<evidence type="ECO:0000259" key="4">
    <source>
        <dbReference type="SMART" id="SM00563"/>
    </source>
</evidence>
<evidence type="ECO:0000256" key="3">
    <source>
        <dbReference type="ARBA" id="ARBA00023315"/>
    </source>
</evidence>
<sequence length="187" mass="21511">MQSLSKFMLEKVMGWKVVNRFPTELKKYIIIVAPHTSWVDFPVGVFVNYSQQLGANYIAKHTLFKPPFGFIFSALGGTPVDRSKSESRVEAIIKIFKESDRFVLTLSPEGTRKSVSKWKTGFYYVAKGAQIPVVMCGFDYGKKEIVVAEPYTLTGDEKIDFQHFHEFFKHIEGKKRDQFDPDFHLNV</sequence>
<evidence type="ECO:0000313" key="5">
    <source>
        <dbReference type="EMBL" id="MFD1316160.1"/>
    </source>
</evidence>
<dbReference type="PANTHER" id="PTHR10434">
    <property type="entry name" value="1-ACYL-SN-GLYCEROL-3-PHOSPHATE ACYLTRANSFERASE"/>
    <property type="match status" value="1"/>
</dbReference>
<keyword evidence="3 5" id="KW-0012">Acyltransferase</keyword>
<comment type="caution">
    <text evidence="5">The sequence shown here is derived from an EMBL/GenBank/DDBJ whole genome shotgun (WGS) entry which is preliminary data.</text>
</comment>
<reference evidence="6" key="1">
    <citation type="journal article" date="2019" name="Int. J. Syst. Evol. Microbiol.">
        <title>The Global Catalogue of Microorganisms (GCM) 10K type strain sequencing project: providing services to taxonomists for standard genome sequencing and annotation.</title>
        <authorList>
            <consortium name="The Broad Institute Genomics Platform"/>
            <consortium name="The Broad Institute Genome Sequencing Center for Infectious Disease"/>
            <person name="Wu L."/>
            <person name="Ma J."/>
        </authorList>
    </citation>
    <scope>NUCLEOTIDE SEQUENCE [LARGE SCALE GENOMIC DNA]</scope>
    <source>
        <strain evidence="6">CCUG 61485</strain>
    </source>
</reference>
<dbReference type="InterPro" id="IPR002123">
    <property type="entry name" value="Plipid/glycerol_acylTrfase"/>
</dbReference>
<dbReference type="GO" id="GO:0016746">
    <property type="term" value="F:acyltransferase activity"/>
    <property type="evidence" value="ECO:0007669"/>
    <property type="project" value="UniProtKB-KW"/>
</dbReference>
<gene>
    <name evidence="5" type="ORF">ACFQ39_11070</name>
</gene>
<evidence type="ECO:0000313" key="6">
    <source>
        <dbReference type="Proteomes" id="UP001597201"/>
    </source>
</evidence>
<evidence type="ECO:0000256" key="2">
    <source>
        <dbReference type="ARBA" id="ARBA00022679"/>
    </source>
</evidence>
<dbReference type="EMBL" id="JBHTMY010000003">
    <property type="protein sequence ID" value="MFD1316160.1"/>
    <property type="molecule type" value="Genomic_DNA"/>
</dbReference>
<dbReference type="Pfam" id="PF01553">
    <property type="entry name" value="Acyltransferase"/>
    <property type="match status" value="1"/>
</dbReference>
<dbReference type="PANTHER" id="PTHR10434:SF9">
    <property type="entry name" value="PHOSPHOLIPID_GLYCEROL ACYLTRANSFERASE DOMAIN-CONTAINING PROTEIN"/>
    <property type="match status" value="1"/>
</dbReference>